<evidence type="ECO:0000259" key="1">
    <source>
        <dbReference type="Pfam" id="PF07883"/>
    </source>
</evidence>
<dbReference type="SUPFAM" id="SSF51182">
    <property type="entry name" value="RmlC-like cupins"/>
    <property type="match status" value="1"/>
</dbReference>
<reference evidence="3" key="2">
    <citation type="submission" date="2016-02" db="EMBL/GenBank/DDBJ databases">
        <title>Draft genome sequence of five rapidly growing Mycobacterium species.</title>
        <authorList>
            <person name="Katahira K."/>
            <person name="Gotou Y."/>
            <person name="Iida K."/>
            <person name="Ogura Y."/>
            <person name="Hayashi T."/>
        </authorList>
    </citation>
    <scope>NUCLEOTIDE SEQUENCE [LARGE SCALE GENOMIC DNA]</scope>
    <source>
        <strain evidence="3">JCM6368</strain>
    </source>
</reference>
<dbReference type="Gene3D" id="2.60.120.10">
    <property type="entry name" value="Jelly Rolls"/>
    <property type="match status" value="1"/>
</dbReference>
<comment type="caution">
    <text evidence="2">The sequence shown here is derived from an EMBL/GenBank/DDBJ whole genome shotgun (WGS) entry which is preliminary data.</text>
</comment>
<dbReference type="InterPro" id="IPR053146">
    <property type="entry name" value="QDO-like"/>
</dbReference>
<protein>
    <submittedName>
        <fullName evidence="2">Cupin domain-containing protein</fullName>
    </submittedName>
</protein>
<evidence type="ECO:0000313" key="3">
    <source>
        <dbReference type="Proteomes" id="UP000069705"/>
    </source>
</evidence>
<evidence type="ECO:0000313" key="2">
    <source>
        <dbReference type="EMBL" id="GAT05525.1"/>
    </source>
</evidence>
<reference evidence="2 3" key="1">
    <citation type="journal article" date="2016" name="Genome Announc.">
        <title>Draft Genome Sequences of Five Rapidly Growing Mycobacterium Species, M. thermoresistibile, M. fortuitum subsp. acetamidolyticum, M. canariasense, M. brisbanense, and M. novocastrense.</title>
        <authorList>
            <person name="Katahira K."/>
            <person name="Ogura Y."/>
            <person name="Gotoh Y."/>
            <person name="Hayashi T."/>
        </authorList>
    </citation>
    <scope>NUCLEOTIDE SEQUENCE [LARGE SCALE GENOMIC DNA]</scope>
    <source>
        <strain evidence="2 3">JCM6368</strain>
    </source>
</reference>
<dbReference type="InterPro" id="IPR011051">
    <property type="entry name" value="RmlC_Cupin_sf"/>
</dbReference>
<sequence>MGGAVARVADWGHGDKEVHMSFTTGATLTVIRPGEGDIAEIPGFGAVFKLTGRTTGGLVSIVEHPFAVGMITAAHRHTNEDEHSIVLSGEIGFRSDDSEVVLGPGGYITKPRGQMHAMWNAGSVPGRIIEVITPSNGFENYFRELGELLASHGEPGPDSPALHTTAEFTELSKKYGLTYGVPEWFDDVVNRYHLNPPTH</sequence>
<organism evidence="2 3">
    <name type="scientific">Mycolicibacterium fortuitum subsp. acetamidolyticum</name>
    <dbReference type="NCBI Taxonomy" id="144550"/>
    <lineage>
        <taxon>Bacteria</taxon>
        <taxon>Bacillati</taxon>
        <taxon>Actinomycetota</taxon>
        <taxon>Actinomycetes</taxon>
        <taxon>Mycobacteriales</taxon>
        <taxon>Mycobacteriaceae</taxon>
        <taxon>Mycolicibacterium</taxon>
    </lineage>
</organism>
<dbReference type="Proteomes" id="UP000069705">
    <property type="component" value="Unassembled WGS sequence"/>
</dbReference>
<gene>
    <name evidence="2" type="ORF">RMCFA_5636</name>
</gene>
<dbReference type="EMBL" id="BCSZ01000061">
    <property type="protein sequence ID" value="GAT05525.1"/>
    <property type="molecule type" value="Genomic_DNA"/>
</dbReference>
<dbReference type="InterPro" id="IPR013096">
    <property type="entry name" value="Cupin_2"/>
</dbReference>
<dbReference type="AlphaFoldDB" id="A0A100WW86"/>
<name>A0A100WW86_MYCFO</name>
<dbReference type="InterPro" id="IPR014710">
    <property type="entry name" value="RmlC-like_jellyroll"/>
</dbReference>
<proteinExistence type="predicted"/>
<dbReference type="PANTHER" id="PTHR36440">
    <property type="entry name" value="PUTATIVE (AFU_ORTHOLOGUE AFUA_8G07350)-RELATED"/>
    <property type="match status" value="1"/>
</dbReference>
<dbReference type="PANTHER" id="PTHR36440:SF1">
    <property type="entry name" value="PUTATIVE (AFU_ORTHOLOGUE AFUA_8G07350)-RELATED"/>
    <property type="match status" value="1"/>
</dbReference>
<dbReference type="Pfam" id="PF07883">
    <property type="entry name" value="Cupin_2"/>
    <property type="match status" value="1"/>
</dbReference>
<feature type="domain" description="Cupin type-2" evidence="1">
    <location>
        <begin position="69"/>
        <end position="131"/>
    </location>
</feature>
<accession>A0A100WW86</accession>